<keyword evidence="2" id="KW-1185">Reference proteome</keyword>
<reference evidence="1 2" key="1">
    <citation type="submission" date="2024-09" db="EMBL/GenBank/DDBJ databases">
        <authorList>
            <person name="Zhang Y."/>
        </authorList>
    </citation>
    <scope>NUCLEOTIDE SEQUENCE [LARGE SCALE GENOMIC DNA]</scope>
    <source>
        <strain evidence="1 2">ZJ318</strain>
    </source>
</reference>
<proteinExistence type="predicted"/>
<gene>
    <name evidence="1" type="ORF">ACE02W_08760</name>
</gene>
<protein>
    <submittedName>
        <fullName evidence="1">Uncharacterized protein</fullName>
    </submittedName>
</protein>
<evidence type="ECO:0000313" key="1">
    <source>
        <dbReference type="EMBL" id="MFB2619889.1"/>
    </source>
</evidence>
<dbReference type="EMBL" id="JBHFGU010000002">
    <property type="protein sequence ID" value="MFB2619889.1"/>
    <property type="molecule type" value="Genomic_DNA"/>
</dbReference>
<accession>A0ABV4VHV4</accession>
<name>A0ABV4VHV4_9GAMM</name>
<comment type="caution">
    <text evidence="1">The sequence shown here is derived from an EMBL/GenBank/DDBJ whole genome shotgun (WGS) entry which is preliminary data.</text>
</comment>
<evidence type="ECO:0000313" key="2">
    <source>
        <dbReference type="Proteomes" id="UP001576708"/>
    </source>
</evidence>
<organism evidence="1 2">
    <name type="scientific">Shewanella mangrovisoli</name>
    <dbReference type="NCBI Taxonomy" id="2864211"/>
    <lineage>
        <taxon>Bacteria</taxon>
        <taxon>Pseudomonadati</taxon>
        <taxon>Pseudomonadota</taxon>
        <taxon>Gammaproteobacteria</taxon>
        <taxon>Alteromonadales</taxon>
        <taxon>Shewanellaceae</taxon>
        <taxon>Shewanella</taxon>
    </lineage>
</organism>
<dbReference type="RefSeq" id="WP_342201381.1">
    <property type="nucleotide sequence ID" value="NZ_JBCATE010000002.1"/>
</dbReference>
<dbReference type="Proteomes" id="UP001576708">
    <property type="component" value="Unassembled WGS sequence"/>
</dbReference>
<sequence length="123" mass="13471">MTTVDSIVISADLLWLNRNNQVRVAANFKRALNGAPQVQQTIIPAGHAMELGTKSGWIARSEFEQLQAHAASTLTAFTLAYEGTDYNVVWDNTQGAPISGEDVFDEVAGYPQLTNVTLKFIKM</sequence>